<dbReference type="SUPFAM" id="SSF54909">
    <property type="entry name" value="Dimeric alpha+beta barrel"/>
    <property type="match status" value="1"/>
</dbReference>
<evidence type="ECO:0000313" key="2">
    <source>
        <dbReference type="Proteomes" id="UP001201873"/>
    </source>
</evidence>
<dbReference type="InterPro" id="IPR011008">
    <property type="entry name" value="Dimeric_a/b-barrel"/>
</dbReference>
<dbReference type="EMBL" id="JALKFT010000014">
    <property type="protein sequence ID" value="MCK9877102.1"/>
    <property type="molecule type" value="Genomic_DNA"/>
</dbReference>
<sequence length="95" mass="10494">MIRWTVFYPKTEGATFDHDYYRDKHIPVFAAALGRSDVEVTRGIDGPHEASATVTFDSLDELKAALAKLDFKFLADDLPNYSTVPGQVQVSETAG</sequence>
<dbReference type="PANTHER" id="PTHR40260:SF2">
    <property type="entry name" value="BLR8190 PROTEIN"/>
    <property type="match status" value="1"/>
</dbReference>
<dbReference type="InterPro" id="IPR009799">
    <property type="entry name" value="EthD_dom"/>
</dbReference>
<keyword evidence="2" id="KW-1185">Reference proteome</keyword>
<dbReference type="RefSeq" id="WP_248825391.1">
    <property type="nucleotide sequence ID" value="NZ_JALKFT010000014.1"/>
</dbReference>
<accession>A0ABT0JZZ1</accession>
<proteinExistence type="predicted"/>
<organism evidence="1 2">
    <name type="scientific">Frankia umida</name>
    <dbReference type="NCBI Taxonomy" id="573489"/>
    <lineage>
        <taxon>Bacteria</taxon>
        <taxon>Bacillati</taxon>
        <taxon>Actinomycetota</taxon>
        <taxon>Actinomycetes</taxon>
        <taxon>Frankiales</taxon>
        <taxon>Frankiaceae</taxon>
        <taxon>Frankia</taxon>
    </lineage>
</organism>
<comment type="caution">
    <text evidence="1">The sequence shown here is derived from an EMBL/GenBank/DDBJ whole genome shotgun (WGS) entry which is preliminary data.</text>
</comment>
<dbReference type="NCBIfam" id="TIGR02118">
    <property type="entry name" value="EthD family reductase"/>
    <property type="match status" value="1"/>
</dbReference>
<gene>
    <name evidence="1" type="ORF">MXD59_15190</name>
</gene>
<dbReference type="Gene3D" id="3.30.70.100">
    <property type="match status" value="1"/>
</dbReference>
<protein>
    <submittedName>
        <fullName evidence="1">EthD family reductase</fullName>
    </submittedName>
</protein>
<dbReference type="Proteomes" id="UP001201873">
    <property type="component" value="Unassembled WGS sequence"/>
</dbReference>
<name>A0ABT0JZZ1_9ACTN</name>
<evidence type="ECO:0000313" key="1">
    <source>
        <dbReference type="EMBL" id="MCK9877102.1"/>
    </source>
</evidence>
<dbReference type="PANTHER" id="PTHR40260">
    <property type="entry name" value="BLR8190 PROTEIN"/>
    <property type="match status" value="1"/>
</dbReference>
<reference evidence="1 2" key="1">
    <citation type="submission" date="2022-04" db="EMBL/GenBank/DDBJ databases">
        <title>Genome diversity in the genus Frankia.</title>
        <authorList>
            <person name="Carlos-Shanley C."/>
            <person name="Hahn D."/>
        </authorList>
    </citation>
    <scope>NUCLEOTIDE SEQUENCE [LARGE SCALE GENOMIC DNA]</scope>
    <source>
        <strain evidence="1 2">Ag45/Mut15</strain>
    </source>
</reference>